<dbReference type="AlphaFoldDB" id="A0A9P8XXQ5"/>
<proteinExistence type="predicted"/>
<dbReference type="EMBL" id="JAGTJQ010000011">
    <property type="protein sequence ID" value="KAH7018417.1"/>
    <property type="molecule type" value="Genomic_DNA"/>
</dbReference>
<evidence type="ECO:0000313" key="1">
    <source>
        <dbReference type="EMBL" id="KAH7018417.1"/>
    </source>
</evidence>
<name>A0A9P8XXQ5_9PEZI</name>
<keyword evidence="2" id="KW-1185">Reference proteome</keyword>
<organism evidence="1 2">
    <name type="scientific">Microdochium trichocladiopsis</name>
    <dbReference type="NCBI Taxonomy" id="1682393"/>
    <lineage>
        <taxon>Eukaryota</taxon>
        <taxon>Fungi</taxon>
        <taxon>Dikarya</taxon>
        <taxon>Ascomycota</taxon>
        <taxon>Pezizomycotina</taxon>
        <taxon>Sordariomycetes</taxon>
        <taxon>Xylariomycetidae</taxon>
        <taxon>Xylariales</taxon>
        <taxon>Microdochiaceae</taxon>
        <taxon>Microdochium</taxon>
    </lineage>
</organism>
<accession>A0A9P8XXQ5</accession>
<gene>
    <name evidence="1" type="ORF">B0I36DRAFT_39109</name>
</gene>
<reference evidence="1" key="1">
    <citation type="journal article" date="2021" name="Nat. Commun.">
        <title>Genetic determinants of endophytism in the Arabidopsis root mycobiome.</title>
        <authorList>
            <person name="Mesny F."/>
            <person name="Miyauchi S."/>
            <person name="Thiergart T."/>
            <person name="Pickel B."/>
            <person name="Atanasova L."/>
            <person name="Karlsson M."/>
            <person name="Huettel B."/>
            <person name="Barry K.W."/>
            <person name="Haridas S."/>
            <person name="Chen C."/>
            <person name="Bauer D."/>
            <person name="Andreopoulos W."/>
            <person name="Pangilinan J."/>
            <person name="LaButti K."/>
            <person name="Riley R."/>
            <person name="Lipzen A."/>
            <person name="Clum A."/>
            <person name="Drula E."/>
            <person name="Henrissat B."/>
            <person name="Kohler A."/>
            <person name="Grigoriev I.V."/>
            <person name="Martin F.M."/>
            <person name="Hacquard S."/>
        </authorList>
    </citation>
    <scope>NUCLEOTIDE SEQUENCE</scope>
    <source>
        <strain evidence="1">MPI-CAGE-CH-0230</strain>
    </source>
</reference>
<evidence type="ECO:0000313" key="2">
    <source>
        <dbReference type="Proteomes" id="UP000756346"/>
    </source>
</evidence>
<protein>
    <submittedName>
        <fullName evidence="1">Uncharacterized protein</fullName>
    </submittedName>
</protein>
<dbReference type="RefSeq" id="XP_046006684.1">
    <property type="nucleotide sequence ID" value="XM_046161410.1"/>
</dbReference>
<dbReference type="GeneID" id="70190956"/>
<dbReference type="Proteomes" id="UP000756346">
    <property type="component" value="Unassembled WGS sequence"/>
</dbReference>
<sequence length="251" mass="28217">MLTRGCRKALNPRLHARQMRRQVHMQSYMEPSRMQKKELCGNKAGCAPLEQRGRQSPQKKQEKEKADYVLTVLYPYPREPTRIAAGSPTHHCCPKLSCTIGWGRLVALCRHLLSWLALNAELPRLVAADCGSFLDIEWTIRSCRLGQRTPSTRTGRLVCRNQSSSQLSQHVGWCCHAHSTITCVKAQLGTLMFPASRMHACTACPALSCPLAENDSLTDLCSLMLPQNLVWLDVGLCLLINPWSPWGERIK</sequence>
<comment type="caution">
    <text evidence="1">The sequence shown here is derived from an EMBL/GenBank/DDBJ whole genome shotgun (WGS) entry which is preliminary data.</text>
</comment>